<dbReference type="Proteomes" id="UP000732399">
    <property type="component" value="Unassembled WGS sequence"/>
</dbReference>
<gene>
    <name evidence="3" type="ORF">HBH26_10165</name>
</gene>
<comment type="caution">
    <text evidence="3">The sequence shown here is derived from an EMBL/GenBank/DDBJ whole genome shotgun (WGS) entry which is preliminary data.</text>
</comment>
<organism evidence="3 4">
    <name type="scientific">Sphingomonas corticis</name>
    <dbReference type="NCBI Taxonomy" id="2722791"/>
    <lineage>
        <taxon>Bacteria</taxon>
        <taxon>Pseudomonadati</taxon>
        <taxon>Pseudomonadota</taxon>
        <taxon>Alphaproteobacteria</taxon>
        <taxon>Sphingomonadales</taxon>
        <taxon>Sphingomonadaceae</taxon>
        <taxon>Sphingomonas</taxon>
    </lineage>
</organism>
<name>A0ABX1CLU5_9SPHN</name>
<dbReference type="PANTHER" id="PTHR43575">
    <property type="entry name" value="PROTEIN ABCI7, CHLOROPLASTIC"/>
    <property type="match status" value="1"/>
</dbReference>
<reference evidence="3 4" key="1">
    <citation type="submission" date="2020-03" db="EMBL/GenBank/DDBJ databases">
        <authorList>
            <person name="Wang L."/>
            <person name="He N."/>
            <person name="Li Y."/>
            <person name="Fang Y."/>
            <person name="Zhang F."/>
        </authorList>
    </citation>
    <scope>NUCLEOTIDE SEQUENCE [LARGE SCALE GENOMIC DNA]</scope>
    <source>
        <strain evidence="3 4">36D10-4-7</strain>
    </source>
</reference>
<dbReference type="InterPro" id="IPR055346">
    <property type="entry name" value="Fe-S_cluster_assembly_SufBD"/>
</dbReference>
<feature type="region of interest" description="Disordered" evidence="1">
    <location>
        <begin position="367"/>
        <end position="392"/>
    </location>
</feature>
<accession>A0ABX1CLU5</accession>
<dbReference type="EMBL" id="JAAVJH010000005">
    <property type="protein sequence ID" value="NJR78951.1"/>
    <property type="molecule type" value="Genomic_DNA"/>
</dbReference>
<sequence>MTAVLDLPSTREEAWRWADLGALSAAAALAPVAAPAHEFLDLPGARLLFVDGVLDEARSQLHRVELTDLPTSDHALGRRAAGKGWRLSLDARAAADPVQVVHVATGRENHLPAHIHLGDDAVAQVVETFVGAGWQNRHLSVTLGKGARLMRSVRLLQPAGFVSLREEADVGAAASLVAVFLGAGGQGSRIDARLTLGDGAFGDYGGALLTAGEQRQECAVRVNHAQPDGSSRQLWRAVAADRSQASLAAAVEVARHAQKTDGEQSLRGLLLHRTATVNLKPELEIFADDVKCAHGATVGELDARALFYMESRGIPRARAQALLTRAFVNDALERIGDETTRAAFEADADAWLEASLSRRERSVGSTAPRAVEILPGAEPTQLGPLGAAEGEG</sequence>
<evidence type="ECO:0000259" key="2">
    <source>
        <dbReference type="Pfam" id="PF01458"/>
    </source>
</evidence>
<protein>
    <submittedName>
        <fullName evidence="3">SufD family Fe-S cluster assembly protein</fullName>
    </submittedName>
</protein>
<evidence type="ECO:0000313" key="3">
    <source>
        <dbReference type="EMBL" id="NJR78951.1"/>
    </source>
</evidence>
<dbReference type="InterPro" id="IPR000825">
    <property type="entry name" value="SUF_FeS_clus_asmbl_SufBD_core"/>
</dbReference>
<keyword evidence="4" id="KW-1185">Reference proteome</keyword>
<feature type="domain" description="SUF system FeS cluster assembly SufBD core" evidence="2">
    <location>
        <begin position="113"/>
        <end position="327"/>
    </location>
</feature>
<evidence type="ECO:0000256" key="1">
    <source>
        <dbReference type="SAM" id="MobiDB-lite"/>
    </source>
</evidence>
<dbReference type="SUPFAM" id="SSF101960">
    <property type="entry name" value="Stabilizer of iron transporter SufD"/>
    <property type="match status" value="1"/>
</dbReference>
<dbReference type="Pfam" id="PF01458">
    <property type="entry name" value="SUFBD_core"/>
    <property type="match status" value="1"/>
</dbReference>
<dbReference type="RefSeq" id="WP_168134481.1">
    <property type="nucleotide sequence ID" value="NZ_JAAVJH010000005.1"/>
</dbReference>
<dbReference type="InterPro" id="IPR037284">
    <property type="entry name" value="SUF_FeS_clus_asmbl_SufBD_sf"/>
</dbReference>
<evidence type="ECO:0000313" key="4">
    <source>
        <dbReference type="Proteomes" id="UP000732399"/>
    </source>
</evidence>
<dbReference type="PANTHER" id="PTHR43575:SF1">
    <property type="entry name" value="PROTEIN ABCI7, CHLOROPLASTIC"/>
    <property type="match status" value="1"/>
</dbReference>
<proteinExistence type="predicted"/>